<organism evidence="4 5">
    <name type="scientific">Sphingobium phenoxybenzoativorans</name>
    <dbReference type="NCBI Taxonomy" id="1592790"/>
    <lineage>
        <taxon>Bacteria</taxon>
        <taxon>Pseudomonadati</taxon>
        <taxon>Pseudomonadota</taxon>
        <taxon>Alphaproteobacteria</taxon>
        <taxon>Sphingomonadales</taxon>
        <taxon>Sphingomonadaceae</taxon>
        <taxon>Sphingobium</taxon>
    </lineage>
</organism>
<dbReference type="PANTHER" id="PTHR42760:SF133">
    <property type="entry name" value="3-OXOACYL-[ACYL-CARRIER-PROTEIN] REDUCTASE"/>
    <property type="match status" value="1"/>
</dbReference>
<dbReference type="PRINTS" id="PR00081">
    <property type="entry name" value="GDHRDH"/>
</dbReference>
<comment type="similarity">
    <text evidence="1">Belongs to the short-chain dehydrogenases/reductases (SDR) family.</text>
</comment>
<keyword evidence="5" id="KW-1185">Reference proteome</keyword>
<evidence type="ECO:0000256" key="1">
    <source>
        <dbReference type="ARBA" id="ARBA00006484"/>
    </source>
</evidence>
<dbReference type="InterPro" id="IPR002347">
    <property type="entry name" value="SDR_fam"/>
</dbReference>
<dbReference type="EMBL" id="CP073910">
    <property type="protein sequence ID" value="QUT06387.1"/>
    <property type="molecule type" value="Genomic_DNA"/>
</dbReference>
<gene>
    <name evidence="4" type="primary">bdcA</name>
    <name evidence="4" type="ORF">KFK14_02600</name>
</gene>
<dbReference type="Pfam" id="PF13561">
    <property type="entry name" value="adh_short_C2"/>
    <property type="match status" value="1"/>
</dbReference>
<dbReference type="Gene3D" id="3.40.50.720">
    <property type="entry name" value="NAD(P)-binding Rossmann-like Domain"/>
    <property type="match status" value="1"/>
</dbReference>
<dbReference type="GO" id="GO:0016616">
    <property type="term" value="F:oxidoreductase activity, acting on the CH-OH group of donors, NAD or NADP as acceptor"/>
    <property type="evidence" value="ECO:0007669"/>
    <property type="project" value="TreeGrafter"/>
</dbReference>
<keyword evidence="2" id="KW-0560">Oxidoreductase</keyword>
<proteinExistence type="inferred from homology"/>
<dbReference type="RefSeq" id="WP_212609767.1">
    <property type="nucleotide sequence ID" value="NZ_CP073910.1"/>
</dbReference>
<evidence type="ECO:0000256" key="3">
    <source>
        <dbReference type="ARBA" id="ARBA00051383"/>
    </source>
</evidence>
<evidence type="ECO:0000313" key="5">
    <source>
        <dbReference type="Proteomes" id="UP000681425"/>
    </source>
</evidence>
<dbReference type="NCBIfam" id="NF009383">
    <property type="entry name" value="PRK12742.1"/>
    <property type="match status" value="1"/>
</dbReference>
<dbReference type="PANTHER" id="PTHR42760">
    <property type="entry name" value="SHORT-CHAIN DEHYDROGENASES/REDUCTASES FAMILY MEMBER"/>
    <property type="match status" value="1"/>
</dbReference>
<comment type="catalytic activity">
    <reaction evidence="3">
        <text>2,5-dichlorocyclohexa-2,5-dien-1,4-diol + NAD(+) = 2,5-dichlorohydroquinone + NADH + H(+)</text>
        <dbReference type="Rhea" id="RHEA:15741"/>
        <dbReference type="ChEBI" id="CHEBI:15378"/>
        <dbReference type="ChEBI" id="CHEBI:27545"/>
        <dbReference type="ChEBI" id="CHEBI:28975"/>
        <dbReference type="ChEBI" id="CHEBI:57540"/>
        <dbReference type="ChEBI" id="CHEBI:57945"/>
    </reaction>
</comment>
<dbReference type="Proteomes" id="UP000681425">
    <property type="component" value="Chromosome"/>
</dbReference>
<dbReference type="AlphaFoldDB" id="A0A975Q2E9"/>
<dbReference type="GO" id="GO:0048038">
    <property type="term" value="F:quinone binding"/>
    <property type="evidence" value="ECO:0007669"/>
    <property type="project" value="TreeGrafter"/>
</dbReference>
<name>A0A975Q2E9_9SPHN</name>
<dbReference type="KEGG" id="spph:KFK14_02600"/>
<dbReference type="InterPro" id="IPR036291">
    <property type="entry name" value="NAD(P)-bd_dom_sf"/>
</dbReference>
<dbReference type="PRINTS" id="PR00080">
    <property type="entry name" value="SDRFAMILY"/>
</dbReference>
<evidence type="ECO:0000313" key="4">
    <source>
        <dbReference type="EMBL" id="QUT06387.1"/>
    </source>
</evidence>
<dbReference type="GO" id="GO:0006633">
    <property type="term" value="P:fatty acid biosynthetic process"/>
    <property type="evidence" value="ECO:0007669"/>
    <property type="project" value="TreeGrafter"/>
</dbReference>
<dbReference type="SUPFAM" id="SSF51735">
    <property type="entry name" value="NAD(P)-binding Rossmann-fold domains"/>
    <property type="match status" value="1"/>
</dbReference>
<accession>A0A975Q2E9</accession>
<dbReference type="CDD" id="cd05233">
    <property type="entry name" value="SDR_c"/>
    <property type="match status" value="1"/>
</dbReference>
<reference evidence="4" key="1">
    <citation type="submission" date="2021-04" db="EMBL/GenBank/DDBJ databases">
        <title>Isolation of p-tert-butylphenol degrading bacteria Sphingobium phenoxybenzoativorans Tas13 from active sludge.</title>
        <authorList>
            <person name="Li Y."/>
        </authorList>
    </citation>
    <scope>NUCLEOTIDE SEQUENCE</scope>
    <source>
        <strain evidence="4">Tas13</strain>
    </source>
</reference>
<sequence>MSSHFTHQKVLVIGGSRGIGAAIVRRFSKEGADVAFTYAGSKDAADALAASTGATAIRSDAAVRDEVIGVVKAQGPLDVLVVNAGVAVIDDSLAIDPDAVDRMIDINVRAPYHAAVEAARQMPDGGRIIVIGSVNGDRMPFAGGAAYALTKSALQGMARGLARDFGGRGITVNVVQPGPIDTDMNPHDGPMSGAMHDFMAIKRHGTADEVAGMVAYLAGPETRIVTGAMHTIDGGFGA</sequence>
<evidence type="ECO:0000256" key="2">
    <source>
        <dbReference type="ARBA" id="ARBA00023002"/>
    </source>
</evidence>
<dbReference type="FunFam" id="3.40.50.720:FF:000084">
    <property type="entry name" value="Short-chain dehydrogenase reductase"/>
    <property type="match status" value="1"/>
</dbReference>
<protein>
    <submittedName>
        <fullName evidence="4">SDR family oxidoreductase</fullName>
    </submittedName>
</protein>